<accession>A0A9P9RDD3</accession>
<dbReference type="EMBL" id="JAGTJS010000002">
    <property type="protein sequence ID" value="KAH7273925.1"/>
    <property type="molecule type" value="Genomic_DNA"/>
</dbReference>
<dbReference type="Proteomes" id="UP000736672">
    <property type="component" value="Unassembled WGS sequence"/>
</dbReference>
<keyword evidence="3" id="KW-1185">Reference proteome</keyword>
<evidence type="ECO:0000313" key="2">
    <source>
        <dbReference type="EMBL" id="KAH7273925.1"/>
    </source>
</evidence>
<reference evidence="2" key="1">
    <citation type="journal article" date="2021" name="Nat. Commun.">
        <title>Genetic determinants of endophytism in the Arabidopsis root mycobiome.</title>
        <authorList>
            <person name="Mesny F."/>
            <person name="Miyauchi S."/>
            <person name="Thiergart T."/>
            <person name="Pickel B."/>
            <person name="Atanasova L."/>
            <person name="Karlsson M."/>
            <person name="Huettel B."/>
            <person name="Barry K.W."/>
            <person name="Haridas S."/>
            <person name="Chen C."/>
            <person name="Bauer D."/>
            <person name="Andreopoulos W."/>
            <person name="Pangilinan J."/>
            <person name="LaButti K."/>
            <person name="Riley R."/>
            <person name="Lipzen A."/>
            <person name="Clum A."/>
            <person name="Drula E."/>
            <person name="Henrissat B."/>
            <person name="Kohler A."/>
            <person name="Grigoriev I.V."/>
            <person name="Martin F.M."/>
            <person name="Hacquard S."/>
        </authorList>
    </citation>
    <scope>NUCLEOTIDE SEQUENCE</scope>
    <source>
        <strain evidence="2">FSSC 5 MPI-SDFR-AT-0091</strain>
    </source>
</reference>
<sequence length="158" mass="17335">MAADKVDYVAWGRLRGFFATEPPWLEHIYVVRIVDFTVGVPADEGGTCDDGISPRPDEEIRSAIFIQTSEDSSLAGILYETHRWPGSSKFRLSVTQYANLGRHTHLATDAPVGFIWKKDAEQHLPDIINSIPTPDPSAIHAPGSVPDGSDLPPQDSIE</sequence>
<organism evidence="2 3">
    <name type="scientific">Fusarium solani</name>
    <name type="common">Filamentous fungus</name>
    <dbReference type="NCBI Taxonomy" id="169388"/>
    <lineage>
        <taxon>Eukaryota</taxon>
        <taxon>Fungi</taxon>
        <taxon>Dikarya</taxon>
        <taxon>Ascomycota</taxon>
        <taxon>Pezizomycotina</taxon>
        <taxon>Sordariomycetes</taxon>
        <taxon>Hypocreomycetidae</taxon>
        <taxon>Hypocreales</taxon>
        <taxon>Nectriaceae</taxon>
        <taxon>Fusarium</taxon>
        <taxon>Fusarium solani species complex</taxon>
    </lineage>
</organism>
<name>A0A9P9RDD3_FUSSL</name>
<dbReference type="AlphaFoldDB" id="A0A9P9RDD3"/>
<comment type="caution">
    <text evidence="2">The sequence shown here is derived from an EMBL/GenBank/DDBJ whole genome shotgun (WGS) entry which is preliminary data.</text>
</comment>
<dbReference type="OrthoDB" id="4969524at2759"/>
<gene>
    <name evidence="2" type="ORF">B0J15DRAFT_541858</name>
</gene>
<feature type="region of interest" description="Disordered" evidence="1">
    <location>
        <begin position="126"/>
        <end position="158"/>
    </location>
</feature>
<evidence type="ECO:0000256" key="1">
    <source>
        <dbReference type="SAM" id="MobiDB-lite"/>
    </source>
</evidence>
<protein>
    <submittedName>
        <fullName evidence="2">Uncharacterized protein</fullName>
    </submittedName>
</protein>
<evidence type="ECO:0000313" key="3">
    <source>
        <dbReference type="Proteomes" id="UP000736672"/>
    </source>
</evidence>
<proteinExistence type="predicted"/>